<gene>
    <name evidence="2" type="ORF">QBE54_05255</name>
</gene>
<evidence type="ECO:0000256" key="1">
    <source>
        <dbReference type="SAM" id="Phobius"/>
    </source>
</evidence>
<protein>
    <recommendedName>
        <fullName evidence="4">Band 7 domain-containing protein</fullName>
    </recommendedName>
</protein>
<name>A0ABZ2YE87_9BACT</name>
<keyword evidence="1" id="KW-1133">Transmembrane helix</keyword>
<dbReference type="RefSeq" id="WP_369019288.1">
    <property type="nucleotide sequence ID" value="NZ_CP121689.1"/>
</dbReference>
<keyword evidence="3" id="KW-1185">Reference proteome</keyword>
<proteinExistence type="predicted"/>
<keyword evidence="1" id="KW-0472">Membrane</keyword>
<feature type="transmembrane region" description="Helical" evidence="1">
    <location>
        <begin position="127"/>
        <end position="146"/>
    </location>
</feature>
<feature type="transmembrane region" description="Helical" evidence="1">
    <location>
        <begin position="371"/>
        <end position="391"/>
    </location>
</feature>
<sequence length="735" mass="86866">MPYRFLFLEIPNPLSPDQRMLIGSRDKFRSYLEHLAYQASGRRFDVPLLRIDVQSAFSTEGDTKEIFGTFIKNCFNTWRKRLLNLLYQDYFYLVLFAVFAYVMWNVGFIAKGVDFLFTLGGDYLNPYAHTVLVLSPIIYAVYQKLLSGNTVFKKRRGIVWLQKMEVLFEEPLWERVRRKASNMVAFTDNSLLKKRLKELCLLLKAKDCQAVAKWLSDFENTARNTTLSWPEKELLEDFSSELIFLTRNNFMSYETRWESSSPLLEFYVSEDYRKWQAQLAVLGKRLEEAPSAFLYQQMADLFWEMKGKIHLQLVEHLPEEIFAALVDYYHRLYLFFARLSRYKGELKRFSAGRWREFLSNPDQEPLLGKNVALKSFAVIAFVLCIFCLHLVGEKDFLVVERLSPGFKSTLGREVTIVDDGIKVGNLKLLLSPPRPFAFTYRRTSEVQKVGALLILKEVEPVLGEGFWDKLKYWWERTMAFFKQGYGTDFVVLKFNCSVQISKPELWKGYDFDGKGMDRLARDLEVSLSSVYERVMSDLRMNLLSQSSTEEIEKYLQVIFERPSFKEWIRRLLYPSPLDTYRVGSIYDMYLTGLEWLRRHPRMEQETEWRDFVEHEMEVVRENLQREHTQLIASPQKVRGLITSPSLEKFIEYPGLYQTLFYLAVNEIVNNRVVEELNLERSELRQKLEEEALNYLQDKDVFLHQIGVQVNSVKVSLERVSYLRYMRLLQRRQNLI</sequence>
<reference evidence="2 3" key="1">
    <citation type="submission" date="2023-03" db="EMBL/GenBank/DDBJ databases">
        <title>Novel Species.</title>
        <authorList>
            <person name="Ma S."/>
        </authorList>
    </citation>
    <scope>NUCLEOTIDE SEQUENCE [LARGE SCALE GENOMIC DNA]</scope>
    <source>
        <strain evidence="2 3">B11</strain>
    </source>
</reference>
<keyword evidence="1" id="KW-0812">Transmembrane</keyword>
<organism evidence="2 3">
    <name type="scientific">Thermatribacter velox</name>
    <dbReference type="NCBI Taxonomy" id="3039681"/>
    <lineage>
        <taxon>Bacteria</taxon>
        <taxon>Pseudomonadati</taxon>
        <taxon>Atribacterota</taxon>
        <taxon>Atribacteria</taxon>
        <taxon>Atribacterales</taxon>
        <taxon>Thermatribacteraceae</taxon>
        <taxon>Thermatribacter</taxon>
    </lineage>
</organism>
<dbReference type="Proteomes" id="UP001461341">
    <property type="component" value="Chromosome"/>
</dbReference>
<accession>A0ABZ2YE87</accession>
<evidence type="ECO:0008006" key="4">
    <source>
        <dbReference type="Google" id="ProtNLM"/>
    </source>
</evidence>
<evidence type="ECO:0000313" key="2">
    <source>
        <dbReference type="EMBL" id="WZL77122.1"/>
    </source>
</evidence>
<feature type="transmembrane region" description="Helical" evidence="1">
    <location>
        <begin position="90"/>
        <end position="107"/>
    </location>
</feature>
<evidence type="ECO:0000313" key="3">
    <source>
        <dbReference type="Proteomes" id="UP001461341"/>
    </source>
</evidence>
<dbReference type="EMBL" id="CP121689">
    <property type="protein sequence ID" value="WZL77122.1"/>
    <property type="molecule type" value="Genomic_DNA"/>
</dbReference>